<dbReference type="Pfam" id="PF00291">
    <property type="entry name" value="PALP"/>
    <property type="match status" value="1"/>
</dbReference>
<dbReference type="RefSeq" id="WP_210101617.1">
    <property type="nucleotide sequence ID" value="NZ_BAABLK010000027.1"/>
</dbReference>
<dbReference type="InterPro" id="IPR036052">
    <property type="entry name" value="TrpB-like_PALP_sf"/>
</dbReference>
<protein>
    <submittedName>
        <fullName evidence="4">2,3-diaminopropionate biosynthesis protein SbnA</fullName>
    </submittedName>
</protein>
<evidence type="ECO:0000259" key="3">
    <source>
        <dbReference type="Pfam" id="PF00291"/>
    </source>
</evidence>
<feature type="domain" description="Tryptophan synthase beta chain-like PALP" evidence="3">
    <location>
        <begin position="10"/>
        <end position="291"/>
    </location>
</feature>
<dbReference type="InterPro" id="IPR001926">
    <property type="entry name" value="TrpB-like_PALP"/>
</dbReference>
<dbReference type="SUPFAM" id="SSF53686">
    <property type="entry name" value="Tryptophan synthase beta subunit-like PLP-dependent enzymes"/>
    <property type="match status" value="1"/>
</dbReference>
<evidence type="ECO:0000313" key="4">
    <source>
        <dbReference type="EMBL" id="GAA5227139.1"/>
    </source>
</evidence>
<evidence type="ECO:0000256" key="1">
    <source>
        <dbReference type="ARBA" id="ARBA00001933"/>
    </source>
</evidence>
<sequence>MYTVGTLSPFQSPMVKLQRLFENPGLEVFAKLDLLQLSGSTKERTANSLIEALLASGRLAPGGMIVESTSGNLGIALARQTAVRGIGFVAVVDEAANRSAIEVMGAYGASIDMVPTPPDGNRLAARRERVQRLLVENPGAVTTNQYGSPDNPDAHFTTTMPEIMDAVDGRLDMLFVATSTTGTLLGCQRYLRQHHKQTKLVAVDALGSVLFGGEPGLRRFPGLGAGIIPELALQADPDVVCRIKEIDMVRGCRKLAKREGILAGASTGAIVAAMEQLLPGLEMGSRIGFLVHDSGVPYLHTVYNDDWVRENLEAEAEADSGTTTRMQDTSPR</sequence>
<name>A0ABP9TPV8_9MICC</name>
<keyword evidence="5" id="KW-1185">Reference proteome</keyword>
<accession>A0ABP9TPV8</accession>
<dbReference type="CDD" id="cd01561">
    <property type="entry name" value="CBS_like"/>
    <property type="match status" value="1"/>
</dbReference>
<reference evidence="5" key="1">
    <citation type="journal article" date="2019" name="Int. J. Syst. Evol. Microbiol.">
        <title>The Global Catalogue of Microorganisms (GCM) 10K type strain sequencing project: providing services to taxonomists for standard genome sequencing and annotation.</title>
        <authorList>
            <consortium name="The Broad Institute Genomics Platform"/>
            <consortium name="The Broad Institute Genome Sequencing Center for Infectious Disease"/>
            <person name="Wu L."/>
            <person name="Ma J."/>
        </authorList>
    </citation>
    <scope>NUCLEOTIDE SEQUENCE [LARGE SCALE GENOMIC DNA]</scope>
    <source>
        <strain evidence="5">JCM 18952</strain>
    </source>
</reference>
<evidence type="ECO:0000313" key="5">
    <source>
        <dbReference type="Proteomes" id="UP001501257"/>
    </source>
</evidence>
<evidence type="ECO:0000256" key="2">
    <source>
        <dbReference type="ARBA" id="ARBA00022898"/>
    </source>
</evidence>
<keyword evidence="2" id="KW-0663">Pyridoxal phosphate</keyword>
<dbReference type="Proteomes" id="UP001501257">
    <property type="component" value="Unassembled WGS sequence"/>
</dbReference>
<dbReference type="Gene3D" id="3.40.50.1100">
    <property type="match status" value="2"/>
</dbReference>
<proteinExistence type="predicted"/>
<dbReference type="PANTHER" id="PTHR10314">
    <property type="entry name" value="CYSTATHIONINE BETA-SYNTHASE"/>
    <property type="match status" value="1"/>
</dbReference>
<gene>
    <name evidence="4" type="primary">sbnA</name>
    <name evidence="4" type="ORF">GCM10025778_16720</name>
</gene>
<organism evidence="4 5">
    <name type="scientific">Paeniglutamicibacter antarcticus</name>
    <dbReference type="NCBI Taxonomy" id="494023"/>
    <lineage>
        <taxon>Bacteria</taxon>
        <taxon>Bacillati</taxon>
        <taxon>Actinomycetota</taxon>
        <taxon>Actinomycetes</taxon>
        <taxon>Micrococcales</taxon>
        <taxon>Micrococcaceae</taxon>
        <taxon>Paeniglutamicibacter</taxon>
    </lineage>
</organism>
<comment type="caution">
    <text evidence="4">The sequence shown here is derived from an EMBL/GenBank/DDBJ whole genome shotgun (WGS) entry which is preliminary data.</text>
</comment>
<comment type="cofactor">
    <cofactor evidence="1">
        <name>pyridoxal 5'-phosphate</name>
        <dbReference type="ChEBI" id="CHEBI:597326"/>
    </cofactor>
</comment>
<dbReference type="InterPro" id="IPR050214">
    <property type="entry name" value="Cys_Synth/Cystath_Beta-Synth"/>
</dbReference>
<dbReference type="EMBL" id="BAABLK010000027">
    <property type="protein sequence ID" value="GAA5227139.1"/>
    <property type="molecule type" value="Genomic_DNA"/>
</dbReference>